<dbReference type="Pfam" id="PF01535">
    <property type="entry name" value="PPR"/>
    <property type="match status" value="2"/>
</dbReference>
<dbReference type="PANTHER" id="PTHR47933:SF11">
    <property type="entry name" value="PENTATRICOPEPTIDE REPEAT-CONTAINING PROTEIN 2"/>
    <property type="match status" value="1"/>
</dbReference>
<organism evidence="4 5">
    <name type="scientific">Entomortierella chlamydospora</name>
    <dbReference type="NCBI Taxonomy" id="101097"/>
    <lineage>
        <taxon>Eukaryota</taxon>
        <taxon>Fungi</taxon>
        <taxon>Fungi incertae sedis</taxon>
        <taxon>Mucoromycota</taxon>
        <taxon>Mortierellomycotina</taxon>
        <taxon>Mortierellomycetes</taxon>
        <taxon>Mortierellales</taxon>
        <taxon>Mortierellaceae</taxon>
        <taxon>Entomortierella</taxon>
    </lineage>
</organism>
<feature type="region of interest" description="Disordered" evidence="3">
    <location>
        <begin position="73"/>
        <end position="127"/>
    </location>
</feature>
<dbReference type="PROSITE" id="PS51375">
    <property type="entry name" value="PPR"/>
    <property type="match status" value="4"/>
</dbReference>
<dbReference type="Gene3D" id="1.25.40.10">
    <property type="entry name" value="Tetratricopeptide repeat domain"/>
    <property type="match status" value="3"/>
</dbReference>
<dbReference type="OrthoDB" id="185373at2759"/>
<feature type="compositionally biased region" description="Low complexity" evidence="3">
    <location>
        <begin position="454"/>
        <end position="467"/>
    </location>
</feature>
<dbReference type="Pfam" id="PF13812">
    <property type="entry name" value="PPR_3"/>
    <property type="match status" value="2"/>
</dbReference>
<feature type="region of interest" description="Disordered" evidence="3">
    <location>
        <begin position="606"/>
        <end position="680"/>
    </location>
</feature>
<feature type="region of interest" description="Disordered" evidence="3">
    <location>
        <begin position="1172"/>
        <end position="1215"/>
    </location>
</feature>
<dbReference type="InterPro" id="IPR002885">
    <property type="entry name" value="PPR_rpt"/>
</dbReference>
<dbReference type="InterPro" id="IPR011990">
    <property type="entry name" value="TPR-like_helical_dom_sf"/>
</dbReference>
<evidence type="ECO:0000256" key="1">
    <source>
        <dbReference type="ARBA" id="ARBA00022737"/>
    </source>
</evidence>
<dbReference type="PANTHER" id="PTHR47933">
    <property type="entry name" value="PENTATRICOPEPTIDE REPEAT-CONTAINING PROTEIN 1, MITOCHONDRIAL"/>
    <property type="match status" value="1"/>
</dbReference>
<dbReference type="InterPro" id="IPR051240">
    <property type="entry name" value="Mito_RNA-Proc/Resp"/>
</dbReference>
<dbReference type="AlphaFoldDB" id="A0A9P6MNN9"/>
<feature type="compositionally biased region" description="Polar residues" evidence="3">
    <location>
        <begin position="1191"/>
        <end position="1200"/>
    </location>
</feature>
<reference evidence="4" key="1">
    <citation type="journal article" date="2020" name="Fungal Divers.">
        <title>Resolving the Mortierellaceae phylogeny through synthesis of multi-gene phylogenetics and phylogenomics.</title>
        <authorList>
            <person name="Vandepol N."/>
            <person name="Liber J."/>
            <person name="Desiro A."/>
            <person name="Na H."/>
            <person name="Kennedy M."/>
            <person name="Barry K."/>
            <person name="Grigoriev I.V."/>
            <person name="Miller A.N."/>
            <person name="O'Donnell K."/>
            <person name="Stajich J.E."/>
            <person name="Bonito G."/>
        </authorList>
    </citation>
    <scope>NUCLEOTIDE SEQUENCE</scope>
    <source>
        <strain evidence="4">NRRL 2769</strain>
    </source>
</reference>
<dbReference type="Proteomes" id="UP000703661">
    <property type="component" value="Unassembled WGS sequence"/>
</dbReference>
<feature type="region of interest" description="Disordered" evidence="3">
    <location>
        <begin position="453"/>
        <end position="478"/>
    </location>
</feature>
<dbReference type="GO" id="GO:0003729">
    <property type="term" value="F:mRNA binding"/>
    <property type="evidence" value="ECO:0007669"/>
    <property type="project" value="TreeGrafter"/>
</dbReference>
<dbReference type="NCBIfam" id="TIGR00756">
    <property type="entry name" value="PPR"/>
    <property type="match status" value="4"/>
</dbReference>
<sequence length="1215" mass="138060">MTLHPHLYQPLKHTGRLYGVTRTSTLRPYHCTSKAQSRSMALEVSQEINYASHSVSEATSAGAAKPNITTSRTTIQNSSQSTPPPQQQQPQRSGSVVIHDSPLFSRRSAGRRSPFGSNSSESPKYRIIQDQGETYRLSGNEFDPFVRYPTDKSTQRLAGHPDHIAKARQHQRHAPFNFWAVNSLPLETQSRQKLWRNGTTKVDPSVDPHITLDEAIGVTDDSKTSELFAETANAKRTSRPTSWLFEHELDTVQSGMIQELIQKIDSQPSAITHQELTTDLQMLGRATLLRLGLTLAFVDSPANQQDLIGTGLDTLVLNLPQSNDYCWVHKLVEILDKDNMLQLLDITSIGRLHTYIVKKKSSSDPGITRSHIRSLAEALEKVRGVRQAKRLGHEEWRIHTRRFRLQLAIARETGNMPSEDEYLRFMKTCQRANQIQEVELTFHHYMDFHSLGNQQQQSWSNPQSQRQGHAQPPGEDQPSERIYREYIKCLVRDGRMEHAQEVLHSMKRKGVKPCIITFGVMLEGYGRQLDLRKMRMILKSMHAAGHSPTLLIYTSMISNYIRAGEIERAEEVYRQLRGRTDIKMDSRSKNVIENLMRLSDKDILKGESSESLASPTPDDTELDSVPSRGSGDVIESLMSESGEDVSTHNDTELDSVSGQECNDVTDNIPSPSQPDPKPRRLDSVIRYNHRLKKYADMLKTNRFVKTYNGLLGDGSKAHKNILDDGLKVYQDLLDDGLSPNTTTLNILIDTLSNAGQLEDGLEVLRSMNLMKDAQPDIVTYGTLINGAVNDGKVDLGWELYSEMRARSIVPNLHVYVSLMELAGMEPTNERGRAIVKQYSIRGDKRVRFPVKANVEEQVGLNFAGELYNQLCQQGLKPNHHVFCTLLDLTARGGYMDLAQHVYQEMLHKNVEPNTAIMTSLIKGFAVRRDFESGWKAWRHMVENNIPRNVITYHHLIRLCERSLPNPIKMTELLEANEQGSHDMRKYSKKAGRTGKRYELTAEEEEELKLLSDKERRQELREKAETGEFKNMYRIPLEVMNEIRAQMRVDRVDWKRLIGYRKKTEDRKVWSPIVSKTSPVISVSAMMEMEAAAAADKIDDEAFDDLSLQDERFDGLRLADTTKTSAATNPLIREIYRGGGDMYIPKRKPGLNRKRMLKWDGESQRPVLVKVIYDKTESRRSDDNRDDVSDTVGDSESTVNRLPNGDHNGLRASSIE</sequence>
<keyword evidence="5" id="KW-1185">Reference proteome</keyword>
<feature type="repeat" description="PPR" evidence="2">
    <location>
        <begin position="878"/>
        <end position="912"/>
    </location>
</feature>
<evidence type="ECO:0000256" key="3">
    <source>
        <dbReference type="SAM" id="MobiDB-lite"/>
    </source>
</evidence>
<dbReference type="EMBL" id="JAAAID010001954">
    <property type="protein sequence ID" value="KAG0008331.1"/>
    <property type="molecule type" value="Genomic_DNA"/>
</dbReference>
<gene>
    <name evidence="4" type="ORF">BGZ80_003576</name>
</gene>
<evidence type="ECO:0000313" key="4">
    <source>
        <dbReference type="EMBL" id="KAG0008331.1"/>
    </source>
</evidence>
<feature type="compositionally biased region" description="Polar residues" evidence="3">
    <location>
        <begin position="654"/>
        <end position="670"/>
    </location>
</feature>
<feature type="compositionally biased region" description="Basic and acidic residues" evidence="3">
    <location>
        <begin position="1172"/>
        <end position="1187"/>
    </location>
</feature>
<evidence type="ECO:0000313" key="5">
    <source>
        <dbReference type="Proteomes" id="UP000703661"/>
    </source>
</evidence>
<feature type="repeat" description="PPR" evidence="2">
    <location>
        <begin position="776"/>
        <end position="810"/>
    </location>
</feature>
<feature type="repeat" description="PPR" evidence="2">
    <location>
        <begin position="479"/>
        <end position="513"/>
    </location>
</feature>
<name>A0A9P6MNN9_9FUNG</name>
<evidence type="ECO:0000256" key="2">
    <source>
        <dbReference type="PROSITE-ProRule" id="PRU00708"/>
    </source>
</evidence>
<feature type="repeat" description="PPR" evidence="2">
    <location>
        <begin position="549"/>
        <end position="579"/>
    </location>
</feature>
<accession>A0A9P6MNN9</accession>
<dbReference type="Pfam" id="PF13041">
    <property type="entry name" value="PPR_2"/>
    <property type="match status" value="1"/>
</dbReference>
<protein>
    <recommendedName>
        <fullName evidence="6">Pentatricopeptide repeat protein</fullName>
    </recommendedName>
</protein>
<proteinExistence type="predicted"/>
<comment type="caution">
    <text evidence="4">The sequence shown here is derived from an EMBL/GenBank/DDBJ whole genome shotgun (WGS) entry which is preliminary data.</text>
</comment>
<evidence type="ECO:0008006" key="6">
    <source>
        <dbReference type="Google" id="ProtNLM"/>
    </source>
</evidence>
<keyword evidence="1" id="KW-0677">Repeat</keyword>